<feature type="compositionally biased region" description="Basic and acidic residues" evidence="1">
    <location>
        <begin position="228"/>
        <end position="247"/>
    </location>
</feature>
<feature type="region of interest" description="Disordered" evidence="1">
    <location>
        <begin position="160"/>
        <end position="181"/>
    </location>
</feature>
<name>A0ABY4P0W5_9PSEU</name>
<evidence type="ECO:0000313" key="2">
    <source>
        <dbReference type="EMBL" id="UQS25876.1"/>
    </source>
</evidence>
<dbReference type="RefSeq" id="WP_116102206.1">
    <property type="nucleotide sequence ID" value="NZ_CP091196.1"/>
</dbReference>
<evidence type="ECO:0000313" key="3">
    <source>
        <dbReference type="Proteomes" id="UP000830158"/>
    </source>
</evidence>
<feature type="region of interest" description="Disordered" evidence="1">
    <location>
        <begin position="217"/>
        <end position="260"/>
    </location>
</feature>
<protein>
    <submittedName>
        <fullName evidence="2">Uncharacterized protein</fullName>
    </submittedName>
</protein>
<reference evidence="2" key="1">
    <citation type="submission" date="2022-01" db="EMBL/GenBank/DDBJ databases">
        <title>PSI-footprinting approach for the identification of protein synthesis inhibitor producers.</title>
        <authorList>
            <person name="Handel F."/>
            <person name="Kulik A."/>
            <person name="Wex K.W."/>
            <person name="Berscheid A."/>
            <person name="Saur J.S."/>
            <person name="Winkler A."/>
            <person name="Wibberg D."/>
            <person name="Kalinowski J."/>
            <person name="Broetz-Oesterhelt H."/>
            <person name="Mast Y."/>
        </authorList>
    </citation>
    <scope>NUCLEOTIDE SEQUENCE</scope>
    <source>
        <strain evidence="2">KNN 49.3e</strain>
    </source>
</reference>
<proteinExistence type="predicted"/>
<feature type="region of interest" description="Disordered" evidence="1">
    <location>
        <begin position="83"/>
        <end position="109"/>
    </location>
</feature>
<dbReference type="EMBL" id="CP091196">
    <property type="protein sequence ID" value="UQS25876.1"/>
    <property type="molecule type" value="Genomic_DNA"/>
</dbReference>
<keyword evidence="3" id="KW-1185">Reference proteome</keyword>
<dbReference type="Proteomes" id="UP000830158">
    <property type="component" value="Chromosome"/>
</dbReference>
<gene>
    <name evidence="2" type="ORF">L1857_25230</name>
</gene>
<evidence type="ECO:0000256" key="1">
    <source>
        <dbReference type="SAM" id="MobiDB-lite"/>
    </source>
</evidence>
<accession>A0ABY4P0W5</accession>
<organism evidence="2 3">
    <name type="scientific">Amycolatopsis thermalba</name>
    <dbReference type="NCBI Taxonomy" id="944492"/>
    <lineage>
        <taxon>Bacteria</taxon>
        <taxon>Bacillati</taxon>
        <taxon>Actinomycetota</taxon>
        <taxon>Actinomycetes</taxon>
        <taxon>Pseudonocardiales</taxon>
        <taxon>Pseudonocardiaceae</taxon>
        <taxon>Amycolatopsis</taxon>
    </lineage>
</organism>
<sequence length="260" mass="27330">MVAGLVGVVAQAGQVVQDGHGVRGGQSGRVERQLDHRRGAQATAVGRGEELLPRHERERVDRGFRQRPAPVEVGEAAPVRLVGSRPQVPVDRRDGHRHGAAGERDGDAVADADAPVRREAVGQPHAGTAAAAEDLHVPVEPGAGDQVHGAAAQRRLLHQRGHRGGQPRHLGASAGQRPLTRVEQHRAGRCGVVEPQPRAHVCAGVGRAGVGDLALQTGIARGGQEQRGGGRGERDEERGRGHGHRDGGPAQQHPRRARPG</sequence>